<comment type="caution">
    <text evidence="1">The sequence shown here is derived from an EMBL/GenBank/DDBJ whole genome shotgun (WGS) entry which is preliminary data.</text>
</comment>
<accession>A0ABD6DIJ9</accession>
<protein>
    <submittedName>
        <fullName evidence="1">Uncharacterized protein</fullName>
    </submittedName>
</protein>
<dbReference type="EMBL" id="JBHUDO010000001">
    <property type="protein sequence ID" value="MFD1644656.1"/>
    <property type="molecule type" value="Genomic_DNA"/>
</dbReference>
<dbReference type="Proteomes" id="UP001597034">
    <property type="component" value="Unassembled WGS sequence"/>
</dbReference>
<sequence>MQSQCPECGGEINRSIAEPTTDEIEVCFSCFLSDAGYHREISISESDDSIELWIETDSDDLNWAISYRFDTMQAAMEMGELLAEKIQIVLLLELVFDDQYIVFGTRNRDDSKRLQQLVQEDPLSNWVQEIHLADLEELYSEGRTRYDGEPILSRKLCWQFSIWRASDYPDRFGPGGARSPREDRIKLKGVPCIFNSRRGLSHDRADQLQSDLADQFVGMGGFDSVETLGDIRTATSEWMPVTAHVFPRITQRLQDYARDNMHVLSPRSRAGIKANQAGQEFESTFRNLCEQYNLSCWSASKLFSVRWQLHHARKGQPEYLDRESYEERLAQLEAEYAKPPDRAKEIANEVADSSGFPDFLVWGDADDLTRFVEEYSDGLRREDSVLIVEVKYTTDPDDTAYFTDDQKERIPEIREVGADVYIFRGTPEEYWLKRASI</sequence>
<name>A0ABD6DIJ9_9EURY</name>
<keyword evidence="2" id="KW-1185">Reference proteome</keyword>
<evidence type="ECO:0000313" key="1">
    <source>
        <dbReference type="EMBL" id="MFD1644656.1"/>
    </source>
</evidence>
<evidence type="ECO:0000313" key="2">
    <source>
        <dbReference type="Proteomes" id="UP001597034"/>
    </source>
</evidence>
<gene>
    <name evidence="1" type="ORF">ACFSBL_03070</name>
</gene>
<organism evidence="1 2">
    <name type="scientific">Haloarchaeobius litoreus</name>
    <dbReference type="NCBI Taxonomy" id="755306"/>
    <lineage>
        <taxon>Archaea</taxon>
        <taxon>Methanobacteriati</taxon>
        <taxon>Methanobacteriota</taxon>
        <taxon>Stenosarchaea group</taxon>
        <taxon>Halobacteria</taxon>
        <taxon>Halobacteriales</taxon>
        <taxon>Halorubellaceae</taxon>
        <taxon>Haloarchaeobius</taxon>
    </lineage>
</organism>
<dbReference type="RefSeq" id="WP_256399916.1">
    <property type="nucleotide sequence ID" value="NZ_JANHJR010000002.1"/>
</dbReference>
<reference evidence="1 2" key="1">
    <citation type="journal article" date="2019" name="Int. J. Syst. Evol. Microbiol.">
        <title>The Global Catalogue of Microorganisms (GCM) 10K type strain sequencing project: providing services to taxonomists for standard genome sequencing and annotation.</title>
        <authorList>
            <consortium name="The Broad Institute Genomics Platform"/>
            <consortium name="The Broad Institute Genome Sequencing Center for Infectious Disease"/>
            <person name="Wu L."/>
            <person name="Ma J."/>
        </authorList>
    </citation>
    <scope>NUCLEOTIDE SEQUENCE [LARGE SCALE GENOMIC DNA]</scope>
    <source>
        <strain evidence="1 2">CGMCC 1.10390</strain>
    </source>
</reference>
<dbReference type="AlphaFoldDB" id="A0ABD6DIJ9"/>
<proteinExistence type="predicted"/>